<sequence>MSGSEKTLLLADASPLISFLKIDRFDLLANLGRTIACTDFVKSEVLYPRSVFEELCQAGKIVEIAVTEPAHHKEVDALYQRGLGRGEASSIILAAGNGYELILDDKKACREALSRGIFLYSTADIVVWNIKQEKITLEEANGFIGLWRTLGEFPVRVKTFNEFFNVI</sequence>
<proteinExistence type="predicted"/>
<dbReference type="RefSeq" id="WP_190707717.1">
    <property type="nucleotide sequence ID" value="NZ_JAMPKX010000014.1"/>
</dbReference>
<organism evidence="1 2">
    <name type="scientific">Leptolyngbya subtilissima DQ-A4</name>
    <dbReference type="NCBI Taxonomy" id="2933933"/>
    <lineage>
        <taxon>Bacteria</taxon>
        <taxon>Bacillati</taxon>
        <taxon>Cyanobacteriota</taxon>
        <taxon>Cyanophyceae</taxon>
        <taxon>Leptolyngbyales</taxon>
        <taxon>Leptolyngbyaceae</taxon>
        <taxon>Leptolyngbya group</taxon>
        <taxon>Leptolyngbya</taxon>
    </lineage>
</organism>
<dbReference type="Pfam" id="PF11848">
    <property type="entry name" value="DUF3368"/>
    <property type="match status" value="1"/>
</dbReference>
<name>A0ABV0KA66_9CYAN</name>
<gene>
    <name evidence="1" type="ORF">NC992_22530</name>
</gene>
<evidence type="ECO:0000313" key="1">
    <source>
        <dbReference type="EMBL" id="MEP0949672.1"/>
    </source>
</evidence>
<evidence type="ECO:0008006" key="3">
    <source>
        <dbReference type="Google" id="ProtNLM"/>
    </source>
</evidence>
<dbReference type="EMBL" id="JAMPKX010000014">
    <property type="protein sequence ID" value="MEP0949672.1"/>
    <property type="molecule type" value="Genomic_DNA"/>
</dbReference>
<dbReference type="PANTHER" id="PTHR39550:SF1">
    <property type="entry name" value="SLL0658 PROTEIN"/>
    <property type="match status" value="1"/>
</dbReference>
<protein>
    <recommendedName>
        <fullName evidence="3">Nucleic acid-binding protein, contains PIN domain</fullName>
    </recommendedName>
</protein>
<reference evidence="1 2" key="1">
    <citation type="submission" date="2022-04" db="EMBL/GenBank/DDBJ databases">
        <title>Positive selection, recombination, and allopatry shape intraspecific diversity of widespread and dominant cyanobacteria.</title>
        <authorList>
            <person name="Wei J."/>
            <person name="Shu W."/>
            <person name="Hu C."/>
        </authorList>
    </citation>
    <scope>NUCLEOTIDE SEQUENCE [LARGE SCALE GENOMIC DNA]</scope>
    <source>
        <strain evidence="1 2">DQ-A4</strain>
    </source>
</reference>
<dbReference type="InterPro" id="IPR021799">
    <property type="entry name" value="PIN-like_prokaryotic"/>
</dbReference>
<accession>A0ABV0KA66</accession>
<comment type="caution">
    <text evidence="1">The sequence shown here is derived from an EMBL/GenBank/DDBJ whole genome shotgun (WGS) entry which is preliminary data.</text>
</comment>
<dbReference type="PANTHER" id="PTHR39550">
    <property type="entry name" value="SLL0658 PROTEIN"/>
    <property type="match status" value="1"/>
</dbReference>
<dbReference type="Proteomes" id="UP001482513">
    <property type="component" value="Unassembled WGS sequence"/>
</dbReference>
<evidence type="ECO:0000313" key="2">
    <source>
        <dbReference type="Proteomes" id="UP001482513"/>
    </source>
</evidence>
<keyword evidence="2" id="KW-1185">Reference proteome</keyword>